<keyword evidence="3" id="KW-1185">Reference proteome</keyword>
<sequence length="117" mass="12798">MIRPLFAAALALPATPLWAEGFQRVETRAGFLGLVEGRSLTRFGISLDVAPGGTIAGQAFGRQVRGAWRWEGRYFCRDMVVGSERLGDNCQLVQVRGQTLRFTADRGAGDTADLRLK</sequence>
<proteinExistence type="predicted"/>
<evidence type="ECO:0000313" key="3">
    <source>
        <dbReference type="Proteomes" id="UP000295733"/>
    </source>
</evidence>
<dbReference type="AlphaFoldDB" id="A0A4R2NY20"/>
<evidence type="ECO:0000256" key="1">
    <source>
        <dbReference type="SAM" id="SignalP"/>
    </source>
</evidence>
<keyword evidence="1" id="KW-0732">Signal</keyword>
<dbReference type="RefSeq" id="WP_132598305.1">
    <property type="nucleotide sequence ID" value="NZ_NRRP01000001.1"/>
</dbReference>
<reference evidence="2 3" key="1">
    <citation type="submission" date="2019-03" db="EMBL/GenBank/DDBJ databases">
        <title>Genomic Encyclopedia of Type Strains, Phase IV (KMG-IV): sequencing the most valuable type-strain genomes for metagenomic binning, comparative biology and taxonomic classification.</title>
        <authorList>
            <person name="Goeker M."/>
        </authorList>
    </citation>
    <scope>NUCLEOTIDE SEQUENCE [LARGE SCALE GENOMIC DNA]</scope>
    <source>
        <strain evidence="2 3">DSM 2781</strain>
    </source>
</reference>
<dbReference type="OrthoDB" id="7874348at2"/>
<gene>
    <name evidence="2" type="ORF">EV656_10162</name>
</gene>
<dbReference type="EMBL" id="SLXL01000001">
    <property type="protein sequence ID" value="TCP27159.1"/>
    <property type="molecule type" value="Genomic_DNA"/>
</dbReference>
<feature type="signal peptide" evidence="1">
    <location>
        <begin position="1"/>
        <end position="19"/>
    </location>
</feature>
<dbReference type="Proteomes" id="UP000295733">
    <property type="component" value="Unassembled WGS sequence"/>
</dbReference>
<evidence type="ECO:0000313" key="2">
    <source>
        <dbReference type="EMBL" id="TCP27159.1"/>
    </source>
</evidence>
<name>A0A4R2NY20_RHOAD</name>
<organism evidence="2 3">
    <name type="scientific">Rhodovulum adriaticum</name>
    <name type="common">Rhodopseudomonas adriatica</name>
    <dbReference type="NCBI Taxonomy" id="35804"/>
    <lineage>
        <taxon>Bacteria</taxon>
        <taxon>Pseudomonadati</taxon>
        <taxon>Pseudomonadota</taxon>
        <taxon>Alphaproteobacteria</taxon>
        <taxon>Rhodobacterales</taxon>
        <taxon>Paracoccaceae</taxon>
        <taxon>Rhodovulum</taxon>
    </lineage>
</organism>
<comment type="caution">
    <text evidence="2">The sequence shown here is derived from an EMBL/GenBank/DDBJ whole genome shotgun (WGS) entry which is preliminary data.</text>
</comment>
<feature type="chain" id="PRO_5020352759" description="Dihydrodipicolinate reductase" evidence="1">
    <location>
        <begin position="20"/>
        <end position="117"/>
    </location>
</feature>
<evidence type="ECO:0008006" key="4">
    <source>
        <dbReference type="Google" id="ProtNLM"/>
    </source>
</evidence>
<protein>
    <recommendedName>
        <fullName evidence="4">Dihydrodipicolinate reductase</fullName>
    </recommendedName>
</protein>
<accession>A0A4R2NY20</accession>